<evidence type="ECO:0000256" key="6">
    <source>
        <dbReference type="ARBA" id="ARBA00023004"/>
    </source>
</evidence>
<dbReference type="InterPro" id="IPR036396">
    <property type="entry name" value="Cyt_P450_sf"/>
</dbReference>
<keyword evidence="4 8" id="KW-0479">Metal-binding</keyword>
<keyword evidence="9" id="KW-0472">Membrane</keyword>
<dbReference type="PRINTS" id="PR00463">
    <property type="entry name" value="EP450I"/>
</dbReference>
<dbReference type="GeneID" id="70134900"/>
<keyword evidence="9" id="KW-1133">Transmembrane helix</keyword>
<evidence type="ECO:0000256" key="7">
    <source>
        <dbReference type="ARBA" id="ARBA00023033"/>
    </source>
</evidence>
<dbReference type="EMBL" id="JAGPXC010000008">
    <property type="protein sequence ID" value="KAH6647490.1"/>
    <property type="molecule type" value="Genomic_DNA"/>
</dbReference>
<comment type="cofactor">
    <cofactor evidence="1 8">
        <name>heme</name>
        <dbReference type="ChEBI" id="CHEBI:30413"/>
    </cofactor>
</comment>
<protein>
    <submittedName>
        <fullName evidence="10">Cytochrome P450</fullName>
    </submittedName>
</protein>
<evidence type="ECO:0000313" key="11">
    <source>
        <dbReference type="Proteomes" id="UP000758603"/>
    </source>
</evidence>
<reference evidence="10" key="1">
    <citation type="journal article" date="2021" name="Nat. Commun.">
        <title>Genetic determinants of endophytism in the Arabidopsis root mycobiome.</title>
        <authorList>
            <person name="Mesny F."/>
            <person name="Miyauchi S."/>
            <person name="Thiergart T."/>
            <person name="Pickel B."/>
            <person name="Atanasova L."/>
            <person name="Karlsson M."/>
            <person name="Huettel B."/>
            <person name="Barry K.W."/>
            <person name="Haridas S."/>
            <person name="Chen C."/>
            <person name="Bauer D."/>
            <person name="Andreopoulos W."/>
            <person name="Pangilinan J."/>
            <person name="LaButti K."/>
            <person name="Riley R."/>
            <person name="Lipzen A."/>
            <person name="Clum A."/>
            <person name="Drula E."/>
            <person name="Henrissat B."/>
            <person name="Kohler A."/>
            <person name="Grigoriev I.V."/>
            <person name="Martin F.M."/>
            <person name="Hacquard S."/>
        </authorList>
    </citation>
    <scope>NUCLEOTIDE SEQUENCE</scope>
    <source>
        <strain evidence="10">MPI-SDFR-AT-0073</strain>
    </source>
</reference>
<accession>A0A9P8RNK7</accession>
<evidence type="ECO:0000256" key="1">
    <source>
        <dbReference type="ARBA" id="ARBA00001971"/>
    </source>
</evidence>
<feature type="transmembrane region" description="Helical" evidence="9">
    <location>
        <begin position="12"/>
        <end position="38"/>
    </location>
</feature>
<name>A0A9P8RNK7_9PEZI</name>
<feature type="binding site" description="axial binding residue" evidence="8">
    <location>
        <position position="450"/>
    </location>
    <ligand>
        <name>heme</name>
        <dbReference type="ChEBI" id="CHEBI:30413"/>
    </ligand>
    <ligandPart>
        <name>Fe</name>
        <dbReference type="ChEBI" id="CHEBI:18248"/>
    </ligandPart>
</feature>
<dbReference type="PRINTS" id="PR00385">
    <property type="entry name" value="P450"/>
</dbReference>
<dbReference type="GO" id="GO:0020037">
    <property type="term" value="F:heme binding"/>
    <property type="evidence" value="ECO:0007669"/>
    <property type="project" value="InterPro"/>
</dbReference>
<dbReference type="OrthoDB" id="3934656at2759"/>
<sequence length="503" mass="57102">MTYIEFKNLLPSSIAGVAEVCAVLFFTWYIGTAAITWYRLRHIPGPFLASFSYLWIIKNNVLGRGAQEHESLRKYGSIVRTGPRYIVTDDPEILRRINGARSSYPRDAWYKAIRTEQHDNMGTIIDTARHDRLKAKLLHGYNGRDNVSIEAMVDLQVTHLVDVIKRRYVSTKGDPKSFDLSQVIRYFTLDVITRLSYGEPFGFLDAEGDLYNYTNSVDRLIMALSLATDLPMLRWIIFSPLLIGFLPKSTDDNGLGKVLGTAKNIVKERFEKENSESPDMIGAFMRHGITQPEAAAEGFLTILAGSDTTAVAIRSTLLYLMSTPTVYHRLKNEIREAIHSQPISTPITVEQARKLPYLQAVIHEGFRMRPPAVYGHYKVVPPEGDTLNGLHIPGGTAIGHNSIAMMRSQKIFGSDADSFRPERLLECSEEKKYEMERTIDLVFGFGRWMCAGKMVAQVELNKIYFELMRNFDFQLIYPAKAVDEMSYFVYVQKNMFVKITASV</sequence>
<keyword evidence="7" id="KW-0503">Monooxygenase</keyword>
<evidence type="ECO:0000313" key="10">
    <source>
        <dbReference type="EMBL" id="KAH6647490.1"/>
    </source>
</evidence>
<dbReference type="AlphaFoldDB" id="A0A9P8RNK7"/>
<dbReference type="SUPFAM" id="SSF48264">
    <property type="entry name" value="Cytochrome P450"/>
    <property type="match status" value="1"/>
</dbReference>
<evidence type="ECO:0000256" key="3">
    <source>
        <dbReference type="ARBA" id="ARBA00022617"/>
    </source>
</evidence>
<dbReference type="RefSeq" id="XP_045954002.1">
    <property type="nucleotide sequence ID" value="XM_046106009.1"/>
</dbReference>
<gene>
    <name evidence="10" type="ORF">BKA67DRAFT_649234</name>
</gene>
<dbReference type="Proteomes" id="UP000758603">
    <property type="component" value="Unassembled WGS sequence"/>
</dbReference>
<dbReference type="InterPro" id="IPR001128">
    <property type="entry name" value="Cyt_P450"/>
</dbReference>
<dbReference type="CDD" id="cd11060">
    <property type="entry name" value="CYP57A1-like"/>
    <property type="match status" value="1"/>
</dbReference>
<comment type="similarity">
    <text evidence="2">Belongs to the cytochrome P450 family.</text>
</comment>
<dbReference type="InterPro" id="IPR050121">
    <property type="entry name" value="Cytochrome_P450_monoxygenase"/>
</dbReference>
<dbReference type="Gene3D" id="1.10.630.10">
    <property type="entry name" value="Cytochrome P450"/>
    <property type="match status" value="1"/>
</dbReference>
<dbReference type="GO" id="GO:0004497">
    <property type="term" value="F:monooxygenase activity"/>
    <property type="evidence" value="ECO:0007669"/>
    <property type="project" value="UniProtKB-KW"/>
</dbReference>
<evidence type="ECO:0000256" key="8">
    <source>
        <dbReference type="PIRSR" id="PIRSR602401-1"/>
    </source>
</evidence>
<dbReference type="GO" id="GO:0005506">
    <property type="term" value="F:iron ion binding"/>
    <property type="evidence" value="ECO:0007669"/>
    <property type="project" value="InterPro"/>
</dbReference>
<comment type="caution">
    <text evidence="10">The sequence shown here is derived from an EMBL/GenBank/DDBJ whole genome shotgun (WGS) entry which is preliminary data.</text>
</comment>
<keyword evidence="5" id="KW-0560">Oxidoreductase</keyword>
<dbReference type="GO" id="GO:0016705">
    <property type="term" value="F:oxidoreductase activity, acting on paired donors, with incorporation or reduction of molecular oxygen"/>
    <property type="evidence" value="ECO:0007669"/>
    <property type="project" value="InterPro"/>
</dbReference>
<keyword evidence="11" id="KW-1185">Reference proteome</keyword>
<keyword evidence="3 8" id="KW-0349">Heme</keyword>
<proteinExistence type="inferred from homology"/>
<dbReference type="PANTHER" id="PTHR24305:SF77">
    <property type="entry name" value="CYTOCHROME P450 MONOOXYGENASE"/>
    <property type="match status" value="1"/>
</dbReference>
<evidence type="ECO:0000256" key="2">
    <source>
        <dbReference type="ARBA" id="ARBA00010617"/>
    </source>
</evidence>
<keyword evidence="9" id="KW-0812">Transmembrane</keyword>
<evidence type="ECO:0000256" key="4">
    <source>
        <dbReference type="ARBA" id="ARBA00022723"/>
    </source>
</evidence>
<evidence type="ECO:0000256" key="5">
    <source>
        <dbReference type="ARBA" id="ARBA00023002"/>
    </source>
</evidence>
<dbReference type="Pfam" id="PF00067">
    <property type="entry name" value="p450"/>
    <property type="match status" value="1"/>
</dbReference>
<dbReference type="InterPro" id="IPR002401">
    <property type="entry name" value="Cyt_P450_E_grp-I"/>
</dbReference>
<dbReference type="PANTHER" id="PTHR24305">
    <property type="entry name" value="CYTOCHROME P450"/>
    <property type="match status" value="1"/>
</dbReference>
<keyword evidence="6 8" id="KW-0408">Iron</keyword>
<evidence type="ECO:0000256" key="9">
    <source>
        <dbReference type="SAM" id="Phobius"/>
    </source>
</evidence>
<organism evidence="10 11">
    <name type="scientific">Truncatella angustata</name>
    <dbReference type="NCBI Taxonomy" id="152316"/>
    <lineage>
        <taxon>Eukaryota</taxon>
        <taxon>Fungi</taxon>
        <taxon>Dikarya</taxon>
        <taxon>Ascomycota</taxon>
        <taxon>Pezizomycotina</taxon>
        <taxon>Sordariomycetes</taxon>
        <taxon>Xylariomycetidae</taxon>
        <taxon>Amphisphaeriales</taxon>
        <taxon>Sporocadaceae</taxon>
        <taxon>Truncatella</taxon>
    </lineage>
</organism>